<sequence>MSESHYNYYNEIIKPQLNLLKERDIPVKLRKKIVKQIEHEMKNISDAFITKIEHFKLSTTEKKIVFLLKQNFVSKEIADILNVSIDTINTHRKNIRKKLMLTNKNKNLVMFIKSMENDL</sequence>
<dbReference type="EMBL" id="ATBP01000602">
    <property type="protein sequence ID" value="ETR69616.1"/>
    <property type="molecule type" value="Genomic_DNA"/>
</dbReference>
<dbReference type="Gene3D" id="1.10.10.10">
    <property type="entry name" value="Winged helix-like DNA-binding domain superfamily/Winged helix DNA-binding domain"/>
    <property type="match status" value="1"/>
</dbReference>
<comment type="caution">
    <text evidence="2">The sequence shown here is derived from an EMBL/GenBank/DDBJ whole genome shotgun (WGS) entry which is preliminary data.</text>
</comment>
<dbReference type="InterPro" id="IPR016032">
    <property type="entry name" value="Sig_transdc_resp-reg_C-effctor"/>
</dbReference>
<evidence type="ECO:0000313" key="3">
    <source>
        <dbReference type="Proteomes" id="UP000189670"/>
    </source>
</evidence>
<accession>A0A1V1P4D9</accession>
<name>A0A1V1P4D9_9BACT</name>
<dbReference type="AlphaFoldDB" id="A0A1V1P4D9"/>
<feature type="domain" description="HTH luxR-type" evidence="1">
    <location>
        <begin position="50"/>
        <end position="115"/>
    </location>
</feature>
<dbReference type="CDD" id="cd06170">
    <property type="entry name" value="LuxR_C_like"/>
    <property type="match status" value="1"/>
</dbReference>
<dbReference type="PRINTS" id="PR00038">
    <property type="entry name" value="HTHLUXR"/>
</dbReference>
<gene>
    <name evidence="2" type="ORF">OMM_09444</name>
</gene>
<dbReference type="Proteomes" id="UP000189670">
    <property type="component" value="Unassembled WGS sequence"/>
</dbReference>
<dbReference type="SUPFAM" id="SSF46894">
    <property type="entry name" value="C-terminal effector domain of the bipartite response regulators"/>
    <property type="match status" value="1"/>
</dbReference>
<dbReference type="PROSITE" id="PS50043">
    <property type="entry name" value="HTH_LUXR_2"/>
    <property type="match status" value="1"/>
</dbReference>
<evidence type="ECO:0000259" key="1">
    <source>
        <dbReference type="PROSITE" id="PS50043"/>
    </source>
</evidence>
<dbReference type="Pfam" id="PF00196">
    <property type="entry name" value="GerE"/>
    <property type="match status" value="1"/>
</dbReference>
<protein>
    <recommendedName>
        <fullName evidence="1">HTH luxR-type domain-containing protein</fullName>
    </recommendedName>
</protein>
<dbReference type="InterPro" id="IPR000792">
    <property type="entry name" value="Tscrpt_reg_LuxR_C"/>
</dbReference>
<proteinExistence type="predicted"/>
<reference evidence="3" key="1">
    <citation type="submission" date="2012-11" db="EMBL/GenBank/DDBJ databases">
        <authorList>
            <person name="Lucero-Rivera Y.E."/>
            <person name="Tovar-Ramirez D."/>
        </authorList>
    </citation>
    <scope>NUCLEOTIDE SEQUENCE [LARGE SCALE GENOMIC DNA]</scope>
    <source>
        <strain evidence="3">Araruama</strain>
    </source>
</reference>
<dbReference type="GO" id="GO:0003677">
    <property type="term" value="F:DNA binding"/>
    <property type="evidence" value="ECO:0007669"/>
    <property type="project" value="InterPro"/>
</dbReference>
<organism evidence="2 3">
    <name type="scientific">Candidatus Magnetoglobus multicellularis str. Araruama</name>
    <dbReference type="NCBI Taxonomy" id="890399"/>
    <lineage>
        <taxon>Bacteria</taxon>
        <taxon>Pseudomonadati</taxon>
        <taxon>Thermodesulfobacteriota</taxon>
        <taxon>Desulfobacteria</taxon>
        <taxon>Desulfobacterales</taxon>
        <taxon>Desulfobacteraceae</taxon>
        <taxon>Candidatus Magnetoglobus</taxon>
    </lineage>
</organism>
<dbReference type="InterPro" id="IPR036388">
    <property type="entry name" value="WH-like_DNA-bd_sf"/>
</dbReference>
<dbReference type="GO" id="GO:0006355">
    <property type="term" value="P:regulation of DNA-templated transcription"/>
    <property type="evidence" value="ECO:0007669"/>
    <property type="project" value="InterPro"/>
</dbReference>
<evidence type="ECO:0000313" key="2">
    <source>
        <dbReference type="EMBL" id="ETR69616.1"/>
    </source>
</evidence>
<dbReference type="SMART" id="SM00421">
    <property type="entry name" value="HTH_LUXR"/>
    <property type="match status" value="1"/>
</dbReference>